<dbReference type="Gene3D" id="3.30.420.10">
    <property type="entry name" value="Ribonuclease H-like superfamily/Ribonuclease H"/>
    <property type="match status" value="1"/>
</dbReference>
<dbReference type="GO" id="GO:0003964">
    <property type="term" value="F:RNA-directed DNA polymerase activity"/>
    <property type="evidence" value="ECO:0007669"/>
    <property type="project" value="UniProtKB-KW"/>
</dbReference>
<keyword evidence="2" id="KW-0808">Transferase</keyword>
<protein>
    <submittedName>
        <fullName evidence="2">RNA-directed DNA polymerase (Reverse transcriptase)</fullName>
    </submittedName>
</protein>
<dbReference type="InterPro" id="IPR036397">
    <property type="entry name" value="RNaseH_sf"/>
</dbReference>
<evidence type="ECO:0000313" key="3">
    <source>
        <dbReference type="Proteomes" id="UP000265520"/>
    </source>
</evidence>
<keyword evidence="3" id="KW-1185">Reference proteome</keyword>
<keyword evidence="2" id="KW-0695">RNA-directed DNA polymerase</keyword>
<dbReference type="GO" id="GO:0003676">
    <property type="term" value="F:nucleic acid binding"/>
    <property type="evidence" value="ECO:0007669"/>
    <property type="project" value="InterPro"/>
</dbReference>
<dbReference type="EMBL" id="LXQA010000360">
    <property type="protein sequence ID" value="MCH79779.1"/>
    <property type="molecule type" value="Genomic_DNA"/>
</dbReference>
<dbReference type="AlphaFoldDB" id="A0A392LXV5"/>
<reference evidence="2 3" key="1">
    <citation type="journal article" date="2018" name="Front. Plant Sci.">
        <title>Red Clover (Trifolium pratense) and Zigzag Clover (T. medium) - A Picture of Genomic Similarities and Differences.</title>
        <authorList>
            <person name="Dluhosova J."/>
            <person name="Istvanek J."/>
            <person name="Nedelnik J."/>
            <person name="Repkova J."/>
        </authorList>
    </citation>
    <scope>NUCLEOTIDE SEQUENCE [LARGE SCALE GENOMIC DNA]</scope>
    <source>
        <strain evidence="3">cv. 10/8</strain>
        <tissue evidence="2">Leaf</tissue>
    </source>
</reference>
<sequence>GKNKWVEELWSVLWAYRTTPHSTTGETPFRLTYGTEAVIPVEVEELTWRTTQPLSEEDNDQAIREELDLVEELRTAASLREACLKQKVAARHNLKVIKREFDVDSLVLRRNAKDSNHGKLATNWEGPYRVRAKTENGAYHLETLDGKRLPRTWNAKKLKQYYSVRYNAKGPDTLMETTLTKGKLQKRAPSPLYHGLSPESRPDSSYSGQASPPSLLTVLSGNDPRHLSSSPNYSRHRRARIRPSSTLLTCQNTSGQARRSPHRRARRTRLRNYSLNIQLQNISSYKRI</sequence>
<evidence type="ECO:0000256" key="1">
    <source>
        <dbReference type="SAM" id="MobiDB-lite"/>
    </source>
</evidence>
<gene>
    <name evidence="2" type="ORF">A2U01_0000535</name>
</gene>
<comment type="caution">
    <text evidence="2">The sequence shown here is derived from an EMBL/GenBank/DDBJ whole genome shotgun (WGS) entry which is preliminary data.</text>
</comment>
<feature type="region of interest" description="Disordered" evidence="1">
    <location>
        <begin position="181"/>
        <end position="243"/>
    </location>
</feature>
<feature type="compositionally biased region" description="Polar residues" evidence="1">
    <location>
        <begin position="203"/>
        <end position="220"/>
    </location>
</feature>
<dbReference type="Proteomes" id="UP000265520">
    <property type="component" value="Unassembled WGS sequence"/>
</dbReference>
<feature type="non-terminal residue" evidence="2">
    <location>
        <position position="1"/>
    </location>
</feature>
<proteinExistence type="predicted"/>
<dbReference type="PANTHER" id="PTHR48475">
    <property type="entry name" value="RIBONUCLEASE H"/>
    <property type="match status" value="1"/>
</dbReference>
<organism evidence="2 3">
    <name type="scientific">Trifolium medium</name>
    <dbReference type="NCBI Taxonomy" id="97028"/>
    <lineage>
        <taxon>Eukaryota</taxon>
        <taxon>Viridiplantae</taxon>
        <taxon>Streptophyta</taxon>
        <taxon>Embryophyta</taxon>
        <taxon>Tracheophyta</taxon>
        <taxon>Spermatophyta</taxon>
        <taxon>Magnoliopsida</taxon>
        <taxon>eudicotyledons</taxon>
        <taxon>Gunneridae</taxon>
        <taxon>Pentapetalae</taxon>
        <taxon>rosids</taxon>
        <taxon>fabids</taxon>
        <taxon>Fabales</taxon>
        <taxon>Fabaceae</taxon>
        <taxon>Papilionoideae</taxon>
        <taxon>50 kb inversion clade</taxon>
        <taxon>NPAAA clade</taxon>
        <taxon>Hologalegina</taxon>
        <taxon>IRL clade</taxon>
        <taxon>Trifolieae</taxon>
        <taxon>Trifolium</taxon>
    </lineage>
</organism>
<evidence type="ECO:0000313" key="2">
    <source>
        <dbReference type="EMBL" id="MCH79779.1"/>
    </source>
</evidence>
<name>A0A392LXV5_9FABA</name>
<dbReference type="PANTHER" id="PTHR48475:SF2">
    <property type="entry name" value="RIBONUCLEASE H"/>
    <property type="match status" value="1"/>
</dbReference>
<keyword evidence="2" id="KW-0548">Nucleotidyltransferase</keyword>
<accession>A0A392LXV5</accession>